<organism evidence="3 4">
    <name type="scientific">Pandoraea bronchicola</name>
    <dbReference type="NCBI Taxonomy" id="2508287"/>
    <lineage>
        <taxon>Bacteria</taxon>
        <taxon>Pseudomonadati</taxon>
        <taxon>Pseudomonadota</taxon>
        <taxon>Betaproteobacteria</taxon>
        <taxon>Burkholderiales</taxon>
        <taxon>Burkholderiaceae</taxon>
        <taxon>Pandoraea</taxon>
    </lineage>
</organism>
<dbReference type="InterPro" id="IPR021136">
    <property type="entry name" value="Flagellar_hook_control-like_C"/>
</dbReference>
<feature type="region of interest" description="Disordered" evidence="1">
    <location>
        <begin position="366"/>
        <end position="411"/>
    </location>
</feature>
<keyword evidence="4" id="KW-1185">Reference proteome</keyword>
<dbReference type="Pfam" id="PF02120">
    <property type="entry name" value="Flg_hook"/>
    <property type="match status" value="1"/>
</dbReference>
<name>A0A5E5BV81_9BURK</name>
<keyword evidence="3" id="KW-0282">Flagellum</keyword>
<keyword evidence="3" id="KW-0966">Cell projection</keyword>
<evidence type="ECO:0000313" key="4">
    <source>
        <dbReference type="Proteomes" id="UP000382040"/>
    </source>
</evidence>
<gene>
    <name evidence="3" type="ORF">PBR20603_02232</name>
</gene>
<evidence type="ECO:0000256" key="1">
    <source>
        <dbReference type="SAM" id="MobiDB-lite"/>
    </source>
</evidence>
<reference evidence="3 4" key="1">
    <citation type="submission" date="2019-08" db="EMBL/GenBank/DDBJ databases">
        <authorList>
            <person name="Peeters C."/>
        </authorList>
    </citation>
    <scope>NUCLEOTIDE SEQUENCE [LARGE SCALE GENOMIC DNA]</scope>
    <source>
        <strain evidence="3 4">LMG 20603</strain>
    </source>
</reference>
<sequence length="411" mass="41425">MIVEPVRLATLPGADASAPMANDVLPIGLTQDVASLGAETTSGDFAATLGRSTAQGLERLRQEDGDDAVWPASEAAVLVDTSQPPDAAPVAGLPWVPVTSAVAQHVGEPPMAGDDVSATRDVSIAPTTVAPPAGDSTLVALAPMLRANESLREPVSPHIATLLAAHEHRMRGALGSHVADGTREGTVDALAPSLAPAVSTAAPMAVTPAVASPLRSASPSLAALPVAADPATPAMAPIDSGATQALRAALAPVTFGNAIVSEPAAAAVSGGDLSASLTAGEGAAIARSLSGRVHTMTEKGVHEARLRLTPVELGDIGIVVRKSPMQLSVSLQVARPEALSLVQGTAALLRDMLSQRHAGEVHVSVASMPSFSGDGASGNARERHSRDARSDDAGPGLALGEAAREREAFRL</sequence>
<keyword evidence="3" id="KW-0969">Cilium</keyword>
<feature type="compositionally biased region" description="Basic and acidic residues" evidence="1">
    <location>
        <begin position="380"/>
        <end position="392"/>
    </location>
</feature>
<dbReference type="Gene3D" id="3.30.750.140">
    <property type="match status" value="1"/>
</dbReference>
<proteinExistence type="predicted"/>
<feature type="compositionally biased region" description="Basic and acidic residues" evidence="1">
    <location>
        <begin position="402"/>
        <end position="411"/>
    </location>
</feature>
<dbReference type="CDD" id="cd17470">
    <property type="entry name" value="T3SS_Flik_C"/>
    <property type="match status" value="1"/>
</dbReference>
<dbReference type="Proteomes" id="UP000382040">
    <property type="component" value="Unassembled WGS sequence"/>
</dbReference>
<evidence type="ECO:0000259" key="2">
    <source>
        <dbReference type="Pfam" id="PF02120"/>
    </source>
</evidence>
<accession>A0A5E5BV81</accession>
<feature type="domain" description="Flagellar hook-length control protein-like C-terminal" evidence="2">
    <location>
        <begin position="292"/>
        <end position="367"/>
    </location>
</feature>
<dbReference type="InterPro" id="IPR038610">
    <property type="entry name" value="FliK-like_C_sf"/>
</dbReference>
<dbReference type="EMBL" id="CABPST010000004">
    <property type="protein sequence ID" value="VVE88283.1"/>
    <property type="molecule type" value="Genomic_DNA"/>
</dbReference>
<protein>
    <submittedName>
        <fullName evidence="3">Flagellar hook-length control protein</fullName>
    </submittedName>
</protein>
<dbReference type="AlphaFoldDB" id="A0A5E5BV81"/>
<evidence type="ECO:0000313" key="3">
    <source>
        <dbReference type="EMBL" id="VVE88283.1"/>
    </source>
</evidence>